<comment type="catalytic activity">
    <reaction evidence="8">
        <text>L-threonyl-[protein] + ATP = O-phospho-L-threonyl-[protein] + ADP + H(+)</text>
        <dbReference type="Rhea" id="RHEA:46608"/>
        <dbReference type="Rhea" id="RHEA-COMP:11060"/>
        <dbReference type="Rhea" id="RHEA-COMP:11605"/>
        <dbReference type="ChEBI" id="CHEBI:15378"/>
        <dbReference type="ChEBI" id="CHEBI:30013"/>
        <dbReference type="ChEBI" id="CHEBI:30616"/>
        <dbReference type="ChEBI" id="CHEBI:61977"/>
        <dbReference type="ChEBI" id="CHEBI:456216"/>
        <dbReference type="EC" id="2.7.11.1"/>
    </reaction>
</comment>
<keyword evidence="4" id="KW-0808">Transferase</keyword>
<evidence type="ECO:0000256" key="6">
    <source>
        <dbReference type="ARBA" id="ARBA00022777"/>
    </source>
</evidence>
<dbReference type="EMBL" id="CAJZBQ010000013">
    <property type="protein sequence ID" value="CAG9314999.1"/>
    <property type="molecule type" value="Genomic_DNA"/>
</dbReference>
<protein>
    <recommendedName>
        <fullName evidence="2">non-specific serine/threonine protein kinase</fullName>
        <ecNumber evidence="2">2.7.11.1</ecNumber>
    </recommendedName>
</protein>
<dbReference type="SUPFAM" id="SSF56112">
    <property type="entry name" value="Protein kinase-like (PK-like)"/>
    <property type="match status" value="1"/>
</dbReference>
<dbReference type="PROSITE" id="PS00107">
    <property type="entry name" value="PROTEIN_KINASE_ATP"/>
    <property type="match status" value="1"/>
</dbReference>
<proteinExistence type="inferred from homology"/>
<evidence type="ECO:0000256" key="2">
    <source>
        <dbReference type="ARBA" id="ARBA00012513"/>
    </source>
</evidence>
<feature type="domain" description="Protein kinase" evidence="12">
    <location>
        <begin position="6"/>
        <end position="266"/>
    </location>
</feature>
<dbReference type="GO" id="GO:0005524">
    <property type="term" value="F:ATP binding"/>
    <property type="evidence" value="ECO:0007669"/>
    <property type="project" value="UniProtKB-UniRule"/>
</dbReference>
<keyword evidence="7 10" id="KW-0067">ATP-binding</keyword>
<dbReference type="InterPro" id="IPR017441">
    <property type="entry name" value="Protein_kinase_ATP_BS"/>
</dbReference>
<dbReference type="InterPro" id="IPR000719">
    <property type="entry name" value="Prot_kinase_dom"/>
</dbReference>
<dbReference type="AlphaFoldDB" id="A0AAU9IS61"/>
<dbReference type="EC" id="2.7.11.1" evidence="2"/>
<gene>
    <name evidence="13" type="ORF">BSTOLATCC_MIC12777</name>
</gene>
<keyword evidence="3 11" id="KW-0723">Serine/threonine-protein kinase</keyword>
<accession>A0AAU9IS61</accession>
<evidence type="ECO:0000256" key="8">
    <source>
        <dbReference type="ARBA" id="ARBA00047899"/>
    </source>
</evidence>
<keyword evidence="14" id="KW-1185">Reference proteome</keyword>
<dbReference type="PROSITE" id="PS50011">
    <property type="entry name" value="PROTEIN_KINASE_DOM"/>
    <property type="match status" value="1"/>
</dbReference>
<dbReference type="PANTHER" id="PTHR44899:SF6">
    <property type="entry name" value="SERINE_THREONINE PROTEIN KINASE"/>
    <property type="match status" value="1"/>
</dbReference>
<dbReference type="Gene3D" id="3.30.200.20">
    <property type="entry name" value="Phosphorylase Kinase, domain 1"/>
    <property type="match status" value="1"/>
</dbReference>
<evidence type="ECO:0000259" key="12">
    <source>
        <dbReference type="PROSITE" id="PS50011"/>
    </source>
</evidence>
<comment type="similarity">
    <text evidence="1">Belongs to the protein kinase superfamily. NEK Ser/Thr protein kinase family. NIMA subfamily.</text>
</comment>
<evidence type="ECO:0000256" key="4">
    <source>
        <dbReference type="ARBA" id="ARBA00022679"/>
    </source>
</evidence>
<reference evidence="13" key="1">
    <citation type="submission" date="2021-09" db="EMBL/GenBank/DDBJ databases">
        <authorList>
            <consortium name="AG Swart"/>
            <person name="Singh M."/>
            <person name="Singh A."/>
            <person name="Seah K."/>
            <person name="Emmerich C."/>
        </authorList>
    </citation>
    <scope>NUCLEOTIDE SEQUENCE</scope>
    <source>
        <strain evidence="13">ATCC30299</strain>
    </source>
</reference>
<evidence type="ECO:0000256" key="3">
    <source>
        <dbReference type="ARBA" id="ARBA00022527"/>
    </source>
</evidence>
<dbReference type="PANTHER" id="PTHR44899">
    <property type="entry name" value="CAMK FAMILY PROTEIN KINASE"/>
    <property type="match status" value="1"/>
</dbReference>
<keyword evidence="5 10" id="KW-0547">Nucleotide-binding</keyword>
<dbReference type="PROSITE" id="PS00108">
    <property type="entry name" value="PROTEIN_KINASE_ST"/>
    <property type="match status" value="1"/>
</dbReference>
<evidence type="ECO:0000256" key="11">
    <source>
        <dbReference type="RuleBase" id="RU000304"/>
    </source>
</evidence>
<dbReference type="FunFam" id="3.30.200.20:FF:000097">
    <property type="entry name" value="Probable serine/threonine-protein kinase nek1"/>
    <property type="match status" value="1"/>
</dbReference>
<dbReference type="GO" id="GO:0004674">
    <property type="term" value="F:protein serine/threonine kinase activity"/>
    <property type="evidence" value="ECO:0007669"/>
    <property type="project" value="UniProtKB-KW"/>
</dbReference>
<dbReference type="InterPro" id="IPR051131">
    <property type="entry name" value="NEK_Ser/Thr_kinase_NIMA"/>
</dbReference>
<dbReference type="Pfam" id="PF00069">
    <property type="entry name" value="Pkinase"/>
    <property type="match status" value="1"/>
</dbReference>
<evidence type="ECO:0000313" key="13">
    <source>
        <dbReference type="EMBL" id="CAG9314999.1"/>
    </source>
</evidence>
<evidence type="ECO:0000256" key="7">
    <source>
        <dbReference type="ARBA" id="ARBA00022840"/>
    </source>
</evidence>
<feature type="binding site" evidence="10">
    <location>
        <position position="43"/>
    </location>
    <ligand>
        <name>ATP</name>
        <dbReference type="ChEBI" id="CHEBI:30616"/>
    </ligand>
</feature>
<dbReference type="Proteomes" id="UP001162131">
    <property type="component" value="Unassembled WGS sequence"/>
</dbReference>
<keyword evidence="6" id="KW-0418">Kinase</keyword>
<dbReference type="InterPro" id="IPR008271">
    <property type="entry name" value="Ser/Thr_kinase_AS"/>
</dbReference>
<comment type="caution">
    <text evidence="13">The sequence shown here is derived from an EMBL/GenBank/DDBJ whole genome shotgun (WGS) entry which is preliminary data.</text>
</comment>
<evidence type="ECO:0000313" key="14">
    <source>
        <dbReference type="Proteomes" id="UP001162131"/>
    </source>
</evidence>
<dbReference type="InterPro" id="IPR011009">
    <property type="entry name" value="Kinase-like_dom_sf"/>
</dbReference>
<sequence length="366" mass="41667">MSLRDFEIIQKLGEGAYSQVFKVKRISDSQIYALKKVRFAPLKEKEKTNALNEVRILASISHPNIIGYKEAFVDESSRSLCIIMEFADGGDLLSKIRQHRDQGTRFSENEIWDILIQMVKGVKALHDMSVLHRDLKCANVFICNNGNVKIGDMNVSKVSSGELAYTQTGTPYYASPEVWRDQPYDLKSDIWSLGCVIYEAIMLIPPFRANDMSSLYQKVTKGHYPPISKIYSAYLANTVKDLLQVNPALRPNCQQILDNPNVHRHLKGENEDKGDPNVLLRTITLPRNFLNLANRLPAAKYRHVSAETERIPGSRYQSPGSFDAKRTITRDSDFKLPPLIRPKVQSRQPLDQKIQVLRGRIAQKVR</sequence>
<evidence type="ECO:0000256" key="9">
    <source>
        <dbReference type="ARBA" id="ARBA00048679"/>
    </source>
</evidence>
<dbReference type="Gene3D" id="1.10.510.10">
    <property type="entry name" value="Transferase(Phosphotransferase) domain 1"/>
    <property type="match status" value="1"/>
</dbReference>
<evidence type="ECO:0000256" key="10">
    <source>
        <dbReference type="PROSITE-ProRule" id="PRU10141"/>
    </source>
</evidence>
<evidence type="ECO:0000256" key="1">
    <source>
        <dbReference type="ARBA" id="ARBA00010886"/>
    </source>
</evidence>
<dbReference type="SMART" id="SM00220">
    <property type="entry name" value="S_TKc"/>
    <property type="match status" value="1"/>
</dbReference>
<comment type="catalytic activity">
    <reaction evidence="9">
        <text>L-seryl-[protein] + ATP = O-phospho-L-seryl-[protein] + ADP + H(+)</text>
        <dbReference type="Rhea" id="RHEA:17989"/>
        <dbReference type="Rhea" id="RHEA-COMP:9863"/>
        <dbReference type="Rhea" id="RHEA-COMP:11604"/>
        <dbReference type="ChEBI" id="CHEBI:15378"/>
        <dbReference type="ChEBI" id="CHEBI:29999"/>
        <dbReference type="ChEBI" id="CHEBI:30616"/>
        <dbReference type="ChEBI" id="CHEBI:83421"/>
        <dbReference type="ChEBI" id="CHEBI:456216"/>
        <dbReference type="EC" id="2.7.11.1"/>
    </reaction>
</comment>
<organism evidence="13 14">
    <name type="scientific">Blepharisma stoltei</name>
    <dbReference type="NCBI Taxonomy" id="1481888"/>
    <lineage>
        <taxon>Eukaryota</taxon>
        <taxon>Sar</taxon>
        <taxon>Alveolata</taxon>
        <taxon>Ciliophora</taxon>
        <taxon>Postciliodesmatophora</taxon>
        <taxon>Heterotrichea</taxon>
        <taxon>Heterotrichida</taxon>
        <taxon>Blepharismidae</taxon>
        <taxon>Blepharisma</taxon>
    </lineage>
</organism>
<evidence type="ECO:0000256" key="5">
    <source>
        <dbReference type="ARBA" id="ARBA00022741"/>
    </source>
</evidence>
<name>A0AAU9IS61_9CILI</name>